<comment type="caution">
    <text evidence="1">The sequence shown here is derived from an EMBL/GenBank/DDBJ whole genome shotgun (WGS) entry which is preliminary data.</text>
</comment>
<gene>
    <name evidence="1" type="ORF">J2W55_003124</name>
</gene>
<evidence type="ECO:0000313" key="2">
    <source>
        <dbReference type="Proteomes" id="UP001247620"/>
    </source>
</evidence>
<dbReference type="Proteomes" id="UP001247620">
    <property type="component" value="Unassembled WGS sequence"/>
</dbReference>
<sequence>MKDDFILLSIIHSRKPLISLEKTEMNFITLLFLYN</sequence>
<organism evidence="1 2">
    <name type="scientific">Mucilaginibacter pocheonensis</name>
    <dbReference type="NCBI Taxonomy" id="398050"/>
    <lineage>
        <taxon>Bacteria</taxon>
        <taxon>Pseudomonadati</taxon>
        <taxon>Bacteroidota</taxon>
        <taxon>Sphingobacteriia</taxon>
        <taxon>Sphingobacteriales</taxon>
        <taxon>Sphingobacteriaceae</taxon>
        <taxon>Mucilaginibacter</taxon>
    </lineage>
</organism>
<dbReference type="EMBL" id="JAVDUU010000003">
    <property type="protein sequence ID" value="MDR6943271.1"/>
    <property type="molecule type" value="Genomic_DNA"/>
</dbReference>
<evidence type="ECO:0000313" key="1">
    <source>
        <dbReference type="EMBL" id="MDR6943271.1"/>
    </source>
</evidence>
<name>A0ABU1TDF4_9SPHI</name>
<keyword evidence="2" id="KW-1185">Reference proteome</keyword>
<protein>
    <submittedName>
        <fullName evidence="1">Uncharacterized protein</fullName>
    </submittedName>
</protein>
<proteinExistence type="predicted"/>
<accession>A0ABU1TDF4</accession>
<reference evidence="1 2" key="1">
    <citation type="submission" date="2023-07" db="EMBL/GenBank/DDBJ databases">
        <title>Sorghum-associated microbial communities from plants grown in Nebraska, USA.</title>
        <authorList>
            <person name="Schachtman D."/>
        </authorList>
    </citation>
    <scope>NUCLEOTIDE SEQUENCE [LARGE SCALE GENOMIC DNA]</scope>
    <source>
        <strain evidence="1 2">3262</strain>
    </source>
</reference>